<dbReference type="Pfam" id="PF23915">
    <property type="entry name" value="SusG_C"/>
    <property type="match status" value="1"/>
</dbReference>
<gene>
    <name evidence="6" type="primary">treC</name>
    <name evidence="6" type="ORF">P7D69_18750</name>
</gene>
<dbReference type="EC" id="3.2.1.93" evidence="4"/>
<dbReference type="AlphaFoldDB" id="A0AAW8TF37"/>
<dbReference type="SUPFAM" id="SSF51011">
    <property type="entry name" value="Glycosyl hydrolase domain"/>
    <property type="match status" value="1"/>
</dbReference>
<dbReference type="InterPro" id="IPR056300">
    <property type="entry name" value="SusG-like_C"/>
</dbReference>
<dbReference type="CDD" id="cd11333">
    <property type="entry name" value="AmyAc_SI_OligoGlu_DGase"/>
    <property type="match status" value="1"/>
</dbReference>
<comment type="caution">
    <text evidence="6">The sequence shown here is derived from an EMBL/GenBank/DDBJ whole genome shotgun (WGS) entry which is preliminary data.</text>
</comment>
<dbReference type="GO" id="GO:0005737">
    <property type="term" value="C:cytoplasm"/>
    <property type="evidence" value="ECO:0007669"/>
    <property type="project" value="UniProtKB-UniRule"/>
</dbReference>
<dbReference type="FunFam" id="3.20.20.80:FF:000064">
    <property type="entry name" value="Oligo-1,6-glucosidase"/>
    <property type="match status" value="1"/>
</dbReference>
<dbReference type="FunFam" id="2.60.40.1180:FF:000007">
    <property type="entry name" value="Sucrose isomerase"/>
    <property type="match status" value="1"/>
</dbReference>
<dbReference type="PANTHER" id="PTHR10357:SF217">
    <property type="entry name" value="TREHALOSE-6-PHOSPHATE HYDROLASE"/>
    <property type="match status" value="1"/>
</dbReference>
<proteinExistence type="inferred from homology"/>
<dbReference type="InterPro" id="IPR006047">
    <property type="entry name" value="GH13_cat_dom"/>
</dbReference>
<evidence type="ECO:0000256" key="1">
    <source>
        <dbReference type="ARBA" id="ARBA00008061"/>
    </source>
</evidence>
<comment type="similarity">
    <text evidence="1">Belongs to the glycosyl hydrolase 13 family.</text>
</comment>
<dbReference type="Gene3D" id="3.20.20.80">
    <property type="entry name" value="Glycosidases"/>
    <property type="match status" value="1"/>
</dbReference>
<dbReference type="GO" id="GO:0004556">
    <property type="term" value="F:alpha-amylase activity"/>
    <property type="evidence" value="ECO:0007669"/>
    <property type="project" value="TreeGrafter"/>
</dbReference>
<dbReference type="Gene3D" id="2.60.40.1180">
    <property type="entry name" value="Golgi alpha-mannosidase II"/>
    <property type="match status" value="1"/>
</dbReference>
<accession>A0AAW8TF37</accession>
<dbReference type="EMBL" id="JARPXL010000030">
    <property type="protein sequence ID" value="MDT2546389.1"/>
    <property type="molecule type" value="Genomic_DNA"/>
</dbReference>
<dbReference type="PANTHER" id="PTHR10357">
    <property type="entry name" value="ALPHA-AMYLASE FAMILY MEMBER"/>
    <property type="match status" value="1"/>
</dbReference>
<feature type="domain" description="Glycosyl hydrolase family 13 catalytic" evidence="5">
    <location>
        <begin position="10"/>
        <end position="406"/>
    </location>
</feature>
<dbReference type="GO" id="GO:0008788">
    <property type="term" value="F:alpha,alpha-phosphotrehalase activity"/>
    <property type="evidence" value="ECO:0007669"/>
    <property type="project" value="UniProtKB-UniRule"/>
</dbReference>
<dbReference type="SUPFAM" id="SSF51445">
    <property type="entry name" value="(Trans)glycosidases"/>
    <property type="match status" value="1"/>
</dbReference>
<dbReference type="InterPro" id="IPR045857">
    <property type="entry name" value="O16G_dom_2"/>
</dbReference>
<keyword evidence="3 6" id="KW-0326">Glycosidase</keyword>
<dbReference type="Pfam" id="PF00128">
    <property type="entry name" value="Alpha-amylase"/>
    <property type="match status" value="1"/>
</dbReference>
<evidence type="ECO:0000256" key="2">
    <source>
        <dbReference type="ARBA" id="ARBA00022801"/>
    </source>
</evidence>
<reference evidence="6" key="1">
    <citation type="submission" date="2023-03" db="EMBL/GenBank/DDBJ databases">
        <authorList>
            <person name="Shen W."/>
            <person name="Cai J."/>
        </authorList>
    </citation>
    <scope>NUCLEOTIDE SEQUENCE</scope>
    <source>
        <strain evidence="6">Y15</strain>
    </source>
</reference>
<sequence length="543" mass="63325">MSFKEKVIYQIYPKSFLDTNQDGIGDLPGIKQKIPYLKRLGVDMIWLSPIYPSPQNDNGYDVANYTAINPMFGTMSDFENLIATAKEHGIEVMLDMVFNHVSTEHEWFQKALAGDKKYQEYFILRDEPTDWVSKFGGNAWAPFGETGKFYLHLFDKTQADLNWRNPEVREELFEVIRFWMEKGVKGFRFDVINLIGKDEVLKDCTENDGKPAYTDRPINHDFIHMMNQATFGKETDMITVGEMSFTTVENCILYTQPEREELNMTFNFHHLKVDYKDGKKWTQMPFDFTRLKELFHTWGTQMSQENGWNALFWNNHDQPRALNRFTDVDNYRVAGAKMLASSIHLNRGTPYIYMGEEIGMLDPDFDSMEKYADVESLNAYQELLLAGTSEKEAFKIVKAKSRDNSRTPMQWDSGEYSGFSTVDPWLSLGNTANEINVAKELQEGSIFNYYQRLIKLRKEYPIIAEGSYEAFLPDHPQIYSYIRSYEDRRLLVLNNFFPQETTIDLPDEFQKGEVLISNYDSDTKGQEITLKPYQSIAIYCRRL</sequence>
<evidence type="ECO:0000259" key="5">
    <source>
        <dbReference type="SMART" id="SM00642"/>
    </source>
</evidence>
<protein>
    <recommendedName>
        <fullName evidence="4">Alpha,alpha-phosphotrehalase</fullName>
        <ecNumber evidence="4">3.2.1.93</ecNumber>
    </recommendedName>
</protein>
<dbReference type="InterPro" id="IPR013780">
    <property type="entry name" value="Glyco_hydro_b"/>
</dbReference>
<name>A0AAW8TF37_9ENTE</name>
<dbReference type="NCBIfam" id="TIGR02403">
    <property type="entry name" value="trehalose_treC"/>
    <property type="match status" value="1"/>
</dbReference>
<evidence type="ECO:0000256" key="3">
    <source>
        <dbReference type="ARBA" id="ARBA00023295"/>
    </source>
</evidence>
<evidence type="ECO:0000256" key="4">
    <source>
        <dbReference type="NCBIfam" id="TIGR02403"/>
    </source>
</evidence>
<evidence type="ECO:0000313" key="7">
    <source>
        <dbReference type="Proteomes" id="UP001254770"/>
    </source>
</evidence>
<dbReference type="InterPro" id="IPR012769">
    <property type="entry name" value="Trehalose_TreC"/>
</dbReference>
<dbReference type="NCBIfam" id="NF008183">
    <property type="entry name" value="PRK10933.1"/>
    <property type="match status" value="1"/>
</dbReference>
<evidence type="ECO:0000313" key="6">
    <source>
        <dbReference type="EMBL" id="MDT2546389.1"/>
    </source>
</evidence>
<dbReference type="GO" id="GO:0005993">
    <property type="term" value="P:trehalose catabolic process"/>
    <property type="evidence" value="ECO:0007669"/>
    <property type="project" value="InterPro"/>
</dbReference>
<dbReference type="SMART" id="SM00642">
    <property type="entry name" value="Aamy"/>
    <property type="match status" value="1"/>
</dbReference>
<organism evidence="6 7">
    <name type="scientific">Enterococcus raffinosus</name>
    <dbReference type="NCBI Taxonomy" id="71452"/>
    <lineage>
        <taxon>Bacteria</taxon>
        <taxon>Bacillati</taxon>
        <taxon>Bacillota</taxon>
        <taxon>Bacilli</taxon>
        <taxon>Lactobacillales</taxon>
        <taxon>Enterococcaceae</taxon>
        <taxon>Enterococcus</taxon>
    </lineage>
</organism>
<dbReference type="InterPro" id="IPR017853">
    <property type="entry name" value="GH"/>
</dbReference>
<dbReference type="Proteomes" id="UP001254770">
    <property type="component" value="Unassembled WGS sequence"/>
</dbReference>
<keyword evidence="2 6" id="KW-0378">Hydrolase</keyword>
<dbReference type="Gene3D" id="3.90.400.10">
    <property type="entry name" value="Oligo-1,6-glucosidase, Domain 2"/>
    <property type="match status" value="1"/>
</dbReference>
<dbReference type="RefSeq" id="WP_222226492.1">
    <property type="nucleotide sequence ID" value="NZ_CP081846.1"/>
</dbReference>